<dbReference type="KEGG" id="vg:75690752"/>
<gene>
    <name evidence="1" type="primary">gp_26587</name>
</gene>
<organism evidence="1 2">
    <name type="scientific">uncultured phage cr2_1</name>
    <dbReference type="NCBI Taxonomy" id="2986394"/>
    <lineage>
        <taxon>Viruses</taxon>
        <taxon>Duplodnaviria</taxon>
        <taxon>Heunggongvirae</taxon>
        <taxon>Uroviricota</taxon>
        <taxon>Caudoviricetes</taxon>
        <taxon>Crassvirales</taxon>
        <taxon>Crevaviridae</taxon>
        <taxon>Coarsevirinae</taxon>
        <taxon>Junduvirus</taxon>
        <taxon>Junduvirus communis</taxon>
    </lineage>
</organism>
<dbReference type="RefSeq" id="YP_010360022.1">
    <property type="nucleotide sequence ID" value="NC_062779.1"/>
</dbReference>
<dbReference type="EMBL" id="MZ130489">
    <property type="protein sequence ID" value="QWM90450.1"/>
    <property type="molecule type" value="Genomic_DNA"/>
</dbReference>
<evidence type="ECO:0000313" key="1">
    <source>
        <dbReference type="EMBL" id="QWM90450.1"/>
    </source>
</evidence>
<evidence type="ECO:0000313" key="2">
    <source>
        <dbReference type="Proteomes" id="UP000827432"/>
    </source>
</evidence>
<dbReference type="GeneID" id="75690752"/>
<keyword evidence="2" id="KW-1185">Reference proteome</keyword>
<dbReference type="Proteomes" id="UP000827432">
    <property type="component" value="Segment"/>
</dbReference>
<protein>
    <submittedName>
        <fullName evidence="1">Ribonuclease</fullName>
    </submittedName>
</protein>
<name>A0AAE7RXC4_9CAUD</name>
<reference evidence="1 2" key="1">
    <citation type="submission" date="2021-04" db="EMBL/GenBank/DDBJ databases">
        <authorList>
            <person name="Shkoporov A.N."/>
            <person name="Stockdale S.R."/>
            <person name="Guerin E."/>
            <person name="Ross R.P."/>
            <person name="Hill C."/>
        </authorList>
    </citation>
    <scope>NUCLEOTIDE SEQUENCE [LARGE SCALE GENOMIC DNA]</scope>
    <source>
        <strain evidence="2">cr2_1</strain>
    </source>
</reference>
<sequence length="171" mass="20849">MAKGARLFPLQVTRLYERMVAVVDRKRKEPTKMYYKTKKGRHFIERYTPEQIWCRDFLTFIRNKEDFERFLNDIADSQWMSILTAMQRVDREIEIPSFGKHWIHPETYDIYAECGFDFNKMTSLPHEYMKERHKAFYERLRKKLFLKLTDKAAYDADYTQRLADLLRRGKA</sequence>
<proteinExistence type="predicted"/>
<accession>A0AAE7RXC4</accession>